<evidence type="ECO:0000313" key="2">
    <source>
        <dbReference type="EMBL" id="SNS92835.1"/>
    </source>
</evidence>
<reference evidence="3" key="1">
    <citation type="submission" date="2017-06" db="EMBL/GenBank/DDBJ databases">
        <authorList>
            <person name="Varghese N."/>
            <person name="Submissions S."/>
        </authorList>
    </citation>
    <scope>NUCLEOTIDE SEQUENCE [LARGE SCALE GENOMIC DNA]</scope>
    <source>
        <strain evidence="3">JCM 23211</strain>
    </source>
</reference>
<proteinExistence type="predicted"/>
<dbReference type="STRING" id="398843.A3K89_22830"/>
<name>A0A239IGZ4_9NOCA</name>
<dbReference type="InterPro" id="IPR015797">
    <property type="entry name" value="NUDIX_hydrolase-like_dom_sf"/>
</dbReference>
<dbReference type="SUPFAM" id="SSF46785">
    <property type="entry name" value="Winged helix' DNA-binding domain"/>
    <property type="match status" value="1"/>
</dbReference>
<evidence type="ECO:0000259" key="1">
    <source>
        <dbReference type="Pfam" id="PF21906"/>
    </source>
</evidence>
<dbReference type="RefSeq" id="WP_245865614.1">
    <property type="nucleotide sequence ID" value="NZ_FZOW01000007.1"/>
</dbReference>
<dbReference type="Gene3D" id="1.10.10.10">
    <property type="entry name" value="Winged helix-like DNA-binding domain superfamily/Winged helix DNA-binding domain"/>
    <property type="match status" value="1"/>
</dbReference>
<organism evidence="2 3">
    <name type="scientific">Rhodococcoides kyotonense</name>
    <dbReference type="NCBI Taxonomy" id="398843"/>
    <lineage>
        <taxon>Bacteria</taxon>
        <taxon>Bacillati</taxon>
        <taxon>Actinomycetota</taxon>
        <taxon>Actinomycetes</taxon>
        <taxon>Mycobacteriales</taxon>
        <taxon>Nocardiaceae</taxon>
        <taxon>Rhodococcoides</taxon>
    </lineage>
</organism>
<sequence length="224" mass="24240">METDQIADKALTDYPRPSVAVDVAVLTVHDDALKVVVVPSPRGDALPGTFLHPGERLADAADRALRTKAGLGGLDFHQIGMFDAPDRDERGWVLSMAHGATVAPGSLTTSVALVEVHNGSPTRPLAFDHDAMTALSVEDLRRRYASSIDPGHLLGDTFTLLELRRLYEVVFDNEFAKDTFRRHVTSALEGTGETSIAGGGRPAELYRRTPEPRLPESASALFRS</sequence>
<dbReference type="InterPro" id="IPR036388">
    <property type="entry name" value="WH-like_DNA-bd_sf"/>
</dbReference>
<protein>
    <submittedName>
        <fullName evidence="2">ADP-ribose pyrophosphatase YjhB, NUDIX family</fullName>
    </submittedName>
</protein>
<dbReference type="InterPro" id="IPR036390">
    <property type="entry name" value="WH_DNA-bd_sf"/>
</dbReference>
<dbReference type="EMBL" id="FZOW01000007">
    <property type="protein sequence ID" value="SNS92835.1"/>
    <property type="molecule type" value="Genomic_DNA"/>
</dbReference>
<dbReference type="Pfam" id="PF21906">
    <property type="entry name" value="WHD_NrtR"/>
    <property type="match status" value="1"/>
</dbReference>
<gene>
    <name evidence="2" type="ORF">SAMN05421642_10755</name>
</gene>
<keyword evidence="3" id="KW-1185">Reference proteome</keyword>
<dbReference type="Proteomes" id="UP000198327">
    <property type="component" value="Unassembled WGS sequence"/>
</dbReference>
<dbReference type="InterPro" id="IPR054105">
    <property type="entry name" value="WHD_NrtR"/>
</dbReference>
<dbReference type="AlphaFoldDB" id="A0A239IGZ4"/>
<dbReference type="Gene3D" id="3.90.79.10">
    <property type="entry name" value="Nucleoside Triphosphate Pyrophosphohydrolase"/>
    <property type="match status" value="1"/>
</dbReference>
<accession>A0A239IGZ4</accession>
<dbReference type="CDD" id="cd18873">
    <property type="entry name" value="NUDIX_NadM_like"/>
    <property type="match status" value="1"/>
</dbReference>
<feature type="domain" description="NrtR DNA-binding winged helix" evidence="1">
    <location>
        <begin position="152"/>
        <end position="207"/>
    </location>
</feature>
<dbReference type="SUPFAM" id="SSF55811">
    <property type="entry name" value="Nudix"/>
    <property type="match status" value="1"/>
</dbReference>
<evidence type="ECO:0000313" key="3">
    <source>
        <dbReference type="Proteomes" id="UP000198327"/>
    </source>
</evidence>